<keyword evidence="3" id="KW-0813">Transport</keyword>
<dbReference type="PANTHER" id="PTHR43649">
    <property type="entry name" value="ARABINOSE-BINDING PROTEIN-RELATED"/>
    <property type="match status" value="1"/>
</dbReference>
<organism evidence="6 7">
    <name type="scientific">Paenibacillus mendelii</name>
    <dbReference type="NCBI Taxonomy" id="206163"/>
    <lineage>
        <taxon>Bacteria</taxon>
        <taxon>Bacillati</taxon>
        <taxon>Bacillota</taxon>
        <taxon>Bacilli</taxon>
        <taxon>Bacillales</taxon>
        <taxon>Paenibacillaceae</taxon>
        <taxon>Paenibacillus</taxon>
    </lineage>
</organism>
<feature type="chain" id="PRO_5045848246" evidence="5">
    <location>
        <begin position="26"/>
        <end position="435"/>
    </location>
</feature>
<evidence type="ECO:0000256" key="2">
    <source>
        <dbReference type="ARBA" id="ARBA00008520"/>
    </source>
</evidence>
<dbReference type="Gene3D" id="3.40.190.10">
    <property type="entry name" value="Periplasmic binding protein-like II"/>
    <property type="match status" value="2"/>
</dbReference>
<proteinExistence type="inferred from homology"/>
<dbReference type="InterPro" id="IPR050490">
    <property type="entry name" value="Bact_solute-bd_prot1"/>
</dbReference>
<dbReference type="RefSeq" id="WP_256555154.1">
    <property type="nucleotide sequence ID" value="NZ_JANHOF010000002.1"/>
</dbReference>
<evidence type="ECO:0000313" key="7">
    <source>
        <dbReference type="Proteomes" id="UP001589818"/>
    </source>
</evidence>
<keyword evidence="4 5" id="KW-0732">Signal</keyword>
<keyword evidence="7" id="KW-1185">Reference proteome</keyword>
<dbReference type="CDD" id="cd14748">
    <property type="entry name" value="PBP2_UgpB"/>
    <property type="match status" value="1"/>
</dbReference>
<accession>A0ABV6JK09</accession>
<dbReference type="InterPro" id="IPR006059">
    <property type="entry name" value="SBP"/>
</dbReference>
<dbReference type="Pfam" id="PF13416">
    <property type="entry name" value="SBP_bac_8"/>
    <property type="match status" value="1"/>
</dbReference>
<sequence>MKKSVVGSMLVMVMLLGLVMGCSTNNNQPANDQPAAGASGGEGKTGKTKIQFWHSMGGNNGEYIDKMIKAYNESQDNVEVVGTFQGSYQETLTKLQQAVPANTAPDISMLERAFVPLLAEAEVLADFYPLLESTGMSEEDFLPGLLENVKFNGQLNALPFNRSTPLLHINKTLLDEKNLKVPATWDELEAVANALVVKENGEFKRYGYSMPYASWYPIAMIQQLKGAFFHAEGTGMGFDEEGVQTFEFLKKMQSTGALYYPPAQDSGNIVNSMFASGQIGMMMESTGVIGRHAGVVDFDYVTAYLPMKDQYSSPTGGANLVMFESSKNKEAAWDFMNWVFNDPKGGQQFILDSGYVPFTKKMAESAEMKAQWEKVPARKVAYEQLEHALDTNNDAAFAAVDQIFLKATEAIMYDNADIRSTLDSFKKEAEKLMQE</sequence>
<dbReference type="SUPFAM" id="SSF53850">
    <property type="entry name" value="Periplasmic binding protein-like II"/>
    <property type="match status" value="1"/>
</dbReference>
<protein>
    <submittedName>
        <fullName evidence="6">ABC transporter substrate-binding protein</fullName>
    </submittedName>
</protein>
<dbReference type="PROSITE" id="PS51257">
    <property type="entry name" value="PROKAR_LIPOPROTEIN"/>
    <property type="match status" value="1"/>
</dbReference>
<evidence type="ECO:0000256" key="1">
    <source>
        <dbReference type="ARBA" id="ARBA00004196"/>
    </source>
</evidence>
<comment type="similarity">
    <text evidence="2">Belongs to the bacterial solute-binding protein 1 family.</text>
</comment>
<name>A0ABV6JK09_9BACL</name>
<gene>
    <name evidence="6" type="ORF">ACFFJ8_33320</name>
</gene>
<dbReference type="Proteomes" id="UP001589818">
    <property type="component" value="Unassembled WGS sequence"/>
</dbReference>
<reference evidence="6 7" key="1">
    <citation type="submission" date="2024-09" db="EMBL/GenBank/DDBJ databases">
        <authorList>
            <person name="Sun Q."/>
            <person name="Mori K."/>
        </authorList>
    </citation>
    <scope>NUCLEOTIDE SEQUENCE [LARGE SCALE GENOMIC DNA]</scope>
    <source>
        <strain evidence="6 7">CCM 4839</strain>
    </source>
</reference>
<feature type="signal peptide" evidence="5">
    <location>
        <begin position="1"/>
        <end position="25"/>
    </location>
</feature>
<evidence type="ECO:0000313" key="6">
    <source>
        <dbReference type="EMBL" id="MFC0396246.1"/>
    </source>
</evidence>
<dbReference type="PANTHER" id="PTHR43649:SF31">
    <property type="entry name" value="SN-GLYCEROL-3-PHOSPHATE-BINDING PERIPLASMIC PROTEIN UGPB"/>
    <property type="match status" value="1"/>
</dbReference>
<evidence type="ECO:0000256" key="3">
    <source>
        <dbReference type="ARBA" id="ARBA00022448"/>
    </source>
</evidence>
<dbReference type="EMBL" id="JBHLVF010000047">
    <property type="protein sequence ID" value="MFC0396246.1"/>
    <property type="molecule type" value="Genomic_DNA"/>
</dbReference>
<evidence type="ECO:0000256" key="5">
    <source>
        <dbReference type="SAM" id="SignalP"/>
    </source>
</evidence>
<comment type="subcellular location">
    <subcellularLocation>
        <location evidence="1">Cell envelope</location>
    </subcellularLocation>
</comment>
<evidence type="ECO:0000256" key="4">
    <source>
        <dbReference type="ARBA" id="ARBA00022729"/>
    </source>
</evidence>
<comment type="caution">
    <text evidence="6">The sequence shown here is derived from an EMBL/GenBank/DDBJ whole genome shotgun (WGS) entry which is preliminary data.</text>
</comment>